<dbReference type="eggNOG" id="COG3832">
    <property type="taxonomic scope" value="Bacteria"/>
</dbReference>
<dbReference type="AlphaFoldDB" id="A0A023BYS6"/>
<name>A0A023BYS6_9FLAO</name>
<organism evidence="2 3">
    <name type="scientific">Aquimarina atlantica</name>
    <dbReference type="NCBI Taxonomy" id="1317122"/>
    <lineage>
        <taxon>Bacteria</taxon>
        <taxon>Pseudomonadati</taxon>
        <taxon>Bacteroidota</taxon>
        <taxon>Flavobacteriia</taxon>
        <taxon>Flavobacteriales</taxon>
        <taxon>Flavobacteriaceae</taxon>
        <taxon>Aquimarina</taxon>
    </lineage>
</organism>
<evidence type="ECO:0000313" key="3">
    <source>
        <dbReference type="Proteomes" id="UP000023541"/>
    </source>
</evidence>
<dbReference type="EMBL" id="AQRA01000001">
    <property type="protein sequence ID" value="EZH75216.1"/>
    <property type="molecule type" value="Genomic_DNA"/>
</dbReference>
<accession>A0A023BYS6</accession>
<proteinExistence type="predicted"/>
<dbReference type="Pfam" id="PF19569">
    <property type="entry name" value="START_2"/>
    <property type="match status" value="1"/>
</dbReference>
<gene>
    <name evidence="2" type="ORF">ATO12_00125</name>
</gene>
<dbReference type="SUPFAM" id="SSF55961">
    <property type="entry name" value="Bet v1-like"/>
    <property type="match status" value="1"/>
</dbReference>
<dbReference type="InterPro" id="IPR023393">
    <property type="entry name" value="START-like_dom_sf"/>
</dbReference>
<dbReference type="InterPro" id="IPR045736">
    <property type="entry name" value="START_2"/>
</dbReference>
<reference evidence="2 3" key="1">
    <citation type="submission" date="2014-04" db="EMBL/GenBank/DDBJ databases">
        <title>Aquimarina sp. 22II-S11-z7 Genome Sequencing.</title>
        <authorList>
            <person name="Lai Q."/>
        </authorList>
    </citation>
    <scope>NUCLEOTIDE SEQUENCE [LARGE SCALE GENOMIC DNA]</scope>
    <source>
        <strain evidence="2 3">22II-S11-z7</strain>
    </source>
</reference>
<protein>
    <recommendedName>
        <fullName evidence="1">START-like domain-containing protein</fullName>
    </recommendedName>
</protein>
<dbReference type="STRING" id="1317122.ATO12_00125"/>
<evidence type="ECO:0000313" key="2">
    <source>
        <dbReference type="EMBL" id="EZH75216.1"/>
    </source>
</evidence>
<dbReference type="OrthoDB" id="667567at2"/>
<comment type="caution">
    <text evidence="2">The sequence shown here is derived from an EMBL/GenBank/DDBJ whole genome shotgun (WGS) entry which is preliminary data.</text>
</comment>
<keyword evidence="3" id="KW-1185">Reference proteome</keyword>
<dbReference type="RefSeq" id="WP_034237519.1">
    <property type="nucleotide sequence ID" value="NZ_AQRA01000001.1"/>
</dbReference>
<dbReference type="Proteomes" id="UP000023541">
    <property type="component" value="Unassembled WGS sequence"/>
</dbReference>
<evidence type="ECO:0000259" key="1">
    <source>
        <dbReference type="Pfam" id="PF19569"/>
    </source>
</evidence>
<dbReference type="Gene3D" id="3.30.530.20">
    <property type="match status" value="1"/>
</dbReference>
<feature type="domain" description="START-like" evidence="1">
    <location>
        <begin position="1"/>
        <end position="128"/>
    </location>
</feature>
<sequence length="130" mass="15262">MSEKTKYELEFVVQSSPQLLYQYISTPSGLSEWFADNVNSRGELFTFIWDDSEEDAKLLSKKSGERVKFRWVEDEDDGNDYFFEMRIQVDEITKDVSLMVTDYSEDDEMDENKMLWDNMIGNLKHVLGSA</sequence>